<evidence type="ECO:0000313" key="4">
    <source>
        <dbReference type="Proteomes" id="UP001597079"/>
    </source>
</evidence>
<dbReference type="InterPro" id="IPR023296">
    <property type="entry name" value="Glyco_hydro_beta-prop_sf"/>
</dbReference>
<protein>
    <recommendedName>
        <fullName evidence="5">DUF4185 domain-containing protein</fullName>
    </recommendedName>
</protein>
<sequence length="404" mass="43846">MISRHRLRAYGLPIGVLSIPTSVLVFAPSTAFADTKGDTPATNQQIQTKPVQPTSTPLSIQGVSVDNALTQKWRNFGDTGGGWSNDHGWAAADGTYSVPLPNGEVAWLFNDTFLGPVNQDESLASGWGFIHNSLVLANHGSRRLLTTITGGTHAEPQSLATPTDTSDWYWNTDGIVDGNSLYVFEAKIGQTDGPPPFNFGQIGMDIAKLSLSNFQVERITPTYSQDNISWGTQLLRVGPWIYIYGTEGVSMNKYMHLARVRAGNLLGTWQFYTGTGWSSDPNASARLLGDVGSSYGVTELNGQYVLTTTDSNLGSEIYVYTAPSPTGPFTQLGGIYNAPEAGGNIYIYNVAAHPEISAPNQLVISYNVNSFDGNDILNNVNNNRARFITLHFTPEKQPNRPTEN</sequence>
<reference evidence="4" key="1">
    <citation type="journal article" date="2019" name="Int. J. Syst. Evol. Microbiol.">
        <title>The Global Catalogue of Microorganisms (GCM) 10K type strain sequencing project: providing services to taxonomists for standard genome sequencing and annotation.</title>
        <authorList>
            <consortium name="The Broad Institute Genomics Platform"/>
            <consortium name="The Broad Institute Genome Sequencing Center for Infectious Disease"/>
            <person name="Wu L."/>
            <person name="Ma J."/>
        </authorList>
    </citation>
    <scope>NUCLEOTIDE SEQUENCE [LARGE SCALE GENOMIC DNA]</scope>
    <source>
        <strain evidence="4">CGMCC 1.12286</strain>
    </source>
</reference>
<dbReference type="Proteomes" id="UP001597079">
    <property type="component" value="Unassembled WGS sequence"/>
</dbReference>
<gene>
    <name evidence="3" type="ORF">ACFSB2_24985</name>
</gene>
<dbReference type="EMBL" id="JBHUCX010000099">
    <property type="protein sequence ID" value="MFD1677925.1"/>
    <property type="molecule type" value="Genomic_DNA"/>
</dbReference>
<comment type="caution">
    <text evidence="3">The sequence shown here is derived from an EMBL/GenBank/DDBJ whole genome shotgun (WGS) entry which is preliminary data.</text>
</comment>
<dbReference type="RefSeq" id="WP_377945856.1">
    <property type="nucleotide sequence ID" value="NZ_JBHUCX010000099.1"/>
</dbReference>
<feature type="region of interest" description="Disordered" evidence="1">
    <location>
        <begin position="35"/>
        <end position="57"/>
    </location>
</feature>
<feature type="signal peptide" evidence="2">
    <location>
        <begin position="1"/>
        <end position="33"/>
    </location>
</feature>
<evidence type="ECO:0000313" key="3">
    <source>
        <dbReference type="EMBL" id="MFD1677925.1"/>
    </source>
</evidence>
<feature type="compositionally biased region" description="Polar residues" evidence="1">
    <location>
        <begin position="40"/>
        <end position="57"/>
    </location>
</feature>
<evidence type="ECO:0000256" key="1">
    <source>
        <dbReference type="SAM" id="MobiDB-lite"/>
    </source>
</evidence>
<accession>A0ABW4JQ28</accession>
<evidence type="ECO:0008006" key="5">
    <source>
        <dbReference type="Google" id="ProtNLM"/>
    </source>
</evidence>
<proteinExistence type="predicted"/>
<evidence type="ECO:0000256" key="2">
    <source>
        <dbReference type="SAM" id="SignalP"/>
    </source>
</evidence>
<organism evidence="3 4">
    <name type="scientific">Alicyclobacillus fodiniaquatilis</name>
    <dbReference type="NCBI Taxonomy" id="1661150"/>
    <lineage>
        <taxon>Bacteria</taxon>
        <taxon>Bacillati</taxon>
        <taxon>Bacillota</taxon>
        <taxon>Bacilli</taxon>
        <taxon>Bacillales</taxon>
        <taxon>Alicyclobacillaceae</taxon>
        <taxon>Alicyclobacillus</taxon>
    </lineage>
</organism>
<dbReference type="Gene3D" id="2.115.10.20">
    <property type="entry name" value="Glycosyl hydrolase domain, family 43"/>
    <property type="match status" value="1"/>
</dbReference>
<feature type="chain" id="PRO_5045576021" description="DUF4185 domain-containing protein" evidence="2">
    <location>
        <begin position="34"/>
        <end position="404"/>
    </location>
</feature>
<keyword evidence="2" id="KW-0732">Signal</keyword>
<name>A0ABW4JQ28_9BACL</name>
<keyword evidence="4" id="KW-1185">Reference proteome</keyword>